<organism evidence="1 2">
    <name type="scientific">Zopfia rhizophila CBS 207.26</name>
    <dbReference type="NCBI Taxonomy" id="1314779"/>
    <lineage>
        <taxon>Eukaryota</taxon>
        <taxon>Fungi</taxon>
        <taxon>Dikarya</taxon>
        <taxon>Ascomycota</taxon>
        <taxon>Pezizomycotina</taxon>
        <taxon>Dothideomycetes</taxon>
        <taxon>Dothideomycetes incertae sedis</taxon>
        <taxon>Zopfiaceae</taxon>
        <taxon>Zopfia</taxon>
    </lineage>
</organism>
<evidence type="ECO:0000313" key="2">
    <source>
        <dbReference type="Proteomes" id="UP000800200"/>
    </source>
</evidence>
<dbReference type="AlphaFoldDB" id="A0A6A6DQK9"/>
<name>A0A6A6DQK9_9PEZI</name>
<protein>
    <submittedName>
        <fullName evidence="1">Uncharacterized protein</fullName>
    </submittedName>
</protein>
<dbReference type="EMBL" id="ML994651">
    <property type="protein sequence ID" value="KAF2181887.1"/>
    <property type="molecule type" value="Genomic_DNA"/>
</dbReference>
<dbReference type="PANTHER" id="PTHR10039:SF5">
    <property type="entry name" value="NACHT DOMAIN-CONTAINING PROTEIN"/>
    <property type="match status" value="1"/>
</dbReference>
<dbReference type="PANTHER" id="PTHR10039">
    <property type="entry name" value="AMELOGENIN"/>
    <property type="match status" value="1"/>
</dbReference>
<gene>
    <name evidence="1" type="ORF">K469DRAFT_691940</name>
</gene>
<dbReference type="Proteomes" id="UP000800200">
    <property type="component" value="Unassembled WGS sequence"/>
</dbReference>
<reference evidence="1" key="1">
    <citation type="journal article" date="2020" name="Stud. Mycol.">
        <title>101 Dothideomycetes genomes: a test case for predicting lifestyles and emergence of pathogens.</title>
        <authorList>
            <person name="Haridas S."/>
            <person name="Albert R."/>
            <person name="Binder M."/>
            <person name="Bloem J."/>
            <person name="Labutti K."/>
            <person name="Salamov A."/>
            <person name="Andreopoulos B."/>
            <person name="Baker S."/>
            <person name="Barry K."/>
            <person name="Bills G."/>
            <person name="Bluhm B."/>
            <person name="Cannon C."/>
            <person name="Castanera R."/>
            <person name="Culley D."/>
            <person name="Daum C."/>
            <person name="Ezra D."/>
            <person name="Gonzalez J."/>
            <person name="Henrissat B."/>
            <person name="Kuo A."/>
            <person name="Liang C."/>
            <person name="Lipzen A."/>
            <person name="Lutzoni F."/>
            <person name="Magnuson J."/>
            <person name="Mondo S."/>
            <person name="Nolan M."/>
            <person name="Ohm R."/>
            <person name="Pangilinan J."/>
            <person name="Park H.-J."/>
            <person name="Ramirez L."/>
            <person name="Alfaro M."/>
            <person name="Sun H."/>
            <person name="Tritt A."/>
            <person name="Yoshinaga Y."/>
            <person name="Zwiers L.-H."/>
            <person name="Turgeon B."/>
            <person name="Goodwin S."/>
            <person name="Spatafora J."/>
            <person name="Crous P."/>
            <person name="Grigoriev I."/>
        </authorList>
    </citation>
    <scope>NUCLEOTIDE SEQUENCE</scope>
    <source>
        <strain evidence="1">CBS 207.26</strain>
    </source>
</reference>
<accession>A0A6A6DQK9</accession>
<sequence length="308" mass="36186">MEKLSPDNTSCSREGDKQSYIRSMLWIVLDEPWIMEIRNEEFRSLMKNFVPPLGQHEDEAQTESYFLESAPILPEIHLPIRSRATGRDRFPTTDMPIFLRQLSSLIEEGEETRIHLWLLSVFGSRSWVFDTQIFAMHNSKPSSSSSKKRIIYWNFQLAAGWGRHLLDRWEIRFGKSTLCKFLIANHRTRAILGLRRTTTFEPLWACPELIPNVFSHRSEYAQYLGRDEEVWIQRELLSRKKEIFNHRVSAGFRIFINGFDEYVGDHGDVDQLLQGLIVSSDIKLCLFSRPWNVFRDAFGHYRSMVLPL</sequence>
<dbReference type="OrthoDB" id="443402at2759"/>
<proteinExistence type="predicted"/>
<keyword evidence="2" id="KW-1185">Reference proteome</keyword>
<evidence type="ECO:0000313" key="1">
    <source>
        <dbReference type="EMBL" id="KAF2181887.1"/>
    </source>
</evidence>